<feature type="transmembrane region" description="Helical" evidence="7">
    <location>
        <begin position="83"/>
        <end position="111"/>
    </location>
</feature>
<dbReference type="PANTHER" id="PTHR22779">
    <property type="entry name" value="SD17342P"/>
    <property type="match status" value="1"/>
</dbReference>
<feature type="region of interest" description="Disordered" evidence="6">
    <location>
        <begin position="170"/>
        <end position="196"/>
    </location>
</feature>
<dbReference type="EMBL" id="KQ474073">
    <property type="protein sequence ID" value="KPV78324.1"/>
    <property type="molecule type" value="Genomic_DNA"/>
</dbReference>
<feature type="transmembrane region" description="Helical" evidence="7">
    <location>
        <begin position="52"/>
        <end position="76"/>
    </location>
</feature>
<dbReference type="Pfam" id="PF10190">
    <property type="entry name" value="Tmemb_170"/>
    <property type="match status" value="1"/>
</dbReference>
<evidence type="ECO:0000256" key="1">
    <source>
        <dbReference type="ARBA" id="ARBA00004141"/>
    </source>
</evidence>
<keyword evidence="5 7" id="KW-0472">Membrane</keyword>
<dbReference type="OMA" id="FPMQGGL"/>
<feature type="transmembrane region" description="Helical" evidence="7">
    <location>
        <begin position="117"/>
        <end position="144"/>
    </location>
</feature>
<keyword evidence="9" id="KW-1185">Reference proteome</keyword>
<organism evidence="8 9">
    <name type="scientific">Rhodotorula graminis (strain WP1)</name>
    <dbReference type="NCBI Taxonomy" id="578459"/>
    <lineage>
        <taxon>Eukaryota</taxon>
        <taxon>Fungi</taxon>
        <taxon>Dikarya</taxon>
        <taxon>Basidiomycota</taxon>
        <taxon>Pucciniomycotina</taxon>
        <taxon>Microbotryomycetes</taxon>
        <taxon>Sporidiobolales</taxon>
        <taxon>Sporidiobolaceae</taxon>
        <taxon>Rhodotorula</taxon>
    </lineage>
</organism>
<dbReference type="OrthoDB" id="2131401at2759"/>
<dbReference type="InterPro" id="IPR019334">
    <property type="entry name" value="TMEM170A/B/YPR153W-like"/>
</dbReference>
<evidence type="ECO:0000256" key="2">
    <source>
        <dbReference type="ARBA" id="ARBA00006325"/>
    </source>
</evidence>
<proteinExistence type="inferred from homology"/>
<dbReference type="GeneID" id="28975953"/>
<dbReference type="GO" id="GO:0016020">
    <property type="term" value="C:membrane"/>
    <property type="evidence" value="ECO:0007669"/>
    <property type="project" value="UniProtKB-SubCell"/>
</dbReference>
<protein>
    <recommendedName>
        <fullName evidence="10">Integral membrane protein</fullName>
    </recommendedName>
</protein>
<dbReference type="RefSeq" id="XP_018274373.1">
    <property type="nucleotide sequence ID" value="XM_018415505.1"/>
</dbReference>
<dbReference type="Proteomes" id="UP000053890">
    <property type="component" value="Unassembled WGS sequence"/>
</dbReference>
<keyword evidence="3 7" id="KW-0812">Transmembrane</keyword>
<evidence type="ECO:0000256" key="4">
    <source>
        <dbReference type="ARBA" id="ARBA00022989"/>
    </source>
</evidence>
<gene>
    <name evidence="8" type="ORF">RHOBADRAFT_50804</name>
</gene>
<accession>A0A194SCI9</accession>
<keyword evidence="4 7" id="KW-1133">Transmembrane helix</keyword>
<evidence type="ECO:0000256" key="6">
    <source>
        <dbReference type="SAM" id="MobiDB-lite"/>
    </source>
</evidence>
<name>A0A194SCI9_RHOGW</name>
<reference evidence="8 9" key="1">
    <citation type="journal article" date="2015" name="Front. Microbiol.">
        <title>Genome sequence of the plant growth promoting endophytic yeast Rhodotorula graminis WP1.</title>
        <authorList>
            <person name="Firrincieli A."/>
            <person name="Otillar R."/>
            <person name="Salamov A."/>
            <person name="Schmutz J."/>
            <person name="Khan Z."/>
            <person name="Redman R.S."/>
            <person name="Fleck N.D."/>
            <person name="Lindquist E."/>
            <person name="Grigoriev I.V."/>
            <person name="Doty S.L."/>
        </authorList>
    </citation>
    <scope>NUCLEOTIDE SEQUENCE [LARGE SCALE GENOMIC DNA]</scope>
    <source>
        <strain evidence="8 9">WP1</strain>
    </source>
</reference>
<evidence type="ECO:0000313" key="8">
    <source>
        <dbReference type="EMBL" id="KPV78324.1"/>
    </source>
</evidence>
<dbReference type="AlphaFoldDB" id="A0A194SCI9"/>
<comment type="similarity">
    <text evidence="2">Belongs to the TMEM170 family.</text>
</comment>
<comment type="subcellular location">
    <subcellularLocation>
        <location evidence="1">Membrane</location>
        <topology evidence="1">Multi-pass membrane protein</topology>
    </subcellularLocation>
</comment>
<evidence type="ECO:0008006" key="10">
    <source>
        <dbReference type="Google" id="ProtNLM"/>
    </source>
</evidence>
<dbReference type="PANTHER" id="PTHR22779:SF6">
    <property type="entry name" value="SD17342P"/>
    <property type="match status" value="1"/>
</dbReference>
<evidence type="ECO:0000313" key="9">
    <source>
        <dbReference type="Proteomes" id="UP000053890"/>
    </source>
</evidence>
<evidence type="ECO:0000256" key="5">
    <source>
        <dbReference type="ARBA" id="ARBA00023136"/>
    </source>
</evidence>
<sequence>MDPFSSPEDDANAGNIWFGPPDGYVEPSWPGLYVLGVEPAQYLYSPEQIWRFTLYDTLVLFGTVYFLAGCLCGANFSRRHPRLALVAPAAFSLVGMTLGFVSATIVGYALAALYNAAFLRMSCLIPAVWSLVQLFVLILASITIQSGTPHLARSPPAVASRTCARLDASRFDSTSPQLRQRAPSPFDRPRTFSSSL</sequence>
<dbReference type="STRING" id="578459.A0A194SCI9"/>
<evidence type="ECO:0000256" key="7">
    <source>
        <dbReference type="SAM" id="Phobius"/>
    </source>
</evidence>
<evidence type="ECO:0000256" key="3">
    <source>
        <dbReference type="ARBA" id="ARBA00022692"/>
    </source>
</evidence>